<keyword evidence="6" id="KW-0282">Flagellum</keyword>
<comment type="subcellular location">
    <subcellularLocation>
        <location evidence="4">Cytoplasm</location>
    </subcellularLocation>
</comment>
<keyword evidence="6" id="KW-0966">Cell projection</keyword>
<dbReference type="Pfam" id="PF02623">
    <property type="entry name" value="FliW"/>
    <property type="match status" value="1"/>
</dbReference>
<comment type="function">
    <text evidence="4">Acts as an anti-CsrA protein, binds CsrA and prevents it from repressing translation of its target genes, one of which is flagellin. Binds to flagellin and participates in the assembly of the flagellum.</text>
</comment>
<proteinExistence type="inferred from homology"/>
<keyword evidence="7" id="KW-1185">Reference proteome</keyword>
<evidence type="ECO:0000256" key="4">
    <source>
        <dbReference type="HAMAP-Rule" id="MF_01185"/>
    </source>
</evidence>
<comment type="caution">
    <text evidence="6">The sequence shown here is derived from an EMBL/GenBank/DDBJ whole genome shotgun (WGS) entry which is preliminary data.</text>
</comment>
<evidence type="ECO:0000256" key="2">
    <source>
        <dbReference type="ARBA" id="ARBA00022795"/>
    </source>
</evidence>
<dbReference type="NCBIfam" id="NF009793">
    <property type="entry name" value="PRK13285.1-1"/>
    <property type="match status" value="1"/>
</dbReference>
<evidence type="ECO:0000256" key="3">
    <source>
        <dbReference type="ARBA" id="ARBA00022845"/>
    </source>
</evidence>
<name>A0ABV1KPM8_9BACL</name>
<organism evidence="6 7">
    <name type="scientific">Cohnella silvisoli</name>
    <dbReference type="NCBI Taxonomy" id="2873699"/>
    <lineage>
        <taxon>Bacteria</taxon>
        <taxon>Bacillati</taxon>
        <taxon>Bacillota</taxon>
        <taxon>Bacilli</taxon>
        <taxon>Bacillales</taxon>
        <taxon>Paenibacillaceae</taxon>
        <taxon>Cohnella</taxon>
    </lineage>
</organism>
<dbReference type="Gene3D" id="2.30.290.10">
    <property type="entry name" value="BH3618-like"/>
    <property type="match status" value="1"/>
</dbReference>
<feature type="region of interest" description="Disordered" evidence="5">
    <location>
        <begin position="143"/>
        <end position="167"/>
    </location>
</feature>
<accession>A0ABV1KPM8</accession>
<reference evidence="6 7" key="1">
    <citation type="journal article" date="2023" name="Genome Announc.">
        <title>Pan-Genome Analyses of the Genus Cohnella and Proposal of the Novel Species Cohnella silvisoli sp. nov., Isolated from Forest Soil.</title>
        <authorList>
            <person name="Wang C."/>
            <person name="Mao L."/>
            <person name="Bao G."/>
            <person name="Zhu H."/>
        </authorList>
    </citation>
    <scope>NUCLEOTIDE SEQUENCE [LARGE SCALE GENOMIC DNA]</scope>
    <source>
        <strain evidence="6 7">NL03-T5-1</strain>
    </source>
</reference>
<comment type="subunit">
    <text evidence="4">Interacts with translational regulator CsrA and flagellin(s).</text>
</comment>
<evidence type="ECO:0000256" key="5">
    <source>
        <dbReference type="SAM" id="MobiDB-lite"/>
    </source>
</evidence>
<dbReference type="SUPFAM" id="SSF141457">
    <property type="entry name" value="BH3618-like"/>
    <property type="match status" value="1"/>
</dbReference>
<keyword evidence="2 4" id="KW-1005">Bacterial flagellum biogenesis</keyword>
<evidence type="ECO:0000256" key="1">
    <source>
        <dbReference type="ARBA" id="ARBA00022490"/>
    </source>
</evidence>
<dbReference type="EMBL" id="JASKHM010000003">
    <property type="protein sequence ID" value="MEQ4482019.1"/>
    <property type="molecule type" value="Genomic_DNA"/>
</dbReference>
<comment type="similarity">
    <text evidence="4">Belongs to the FliW family.</text>
</comment>
<sequence>MIVNSVVLGDIEVDDNQVIRFENGMPGFEQLKAFVLVQLEPELPFSYLQSVEEAEVAFLLTDPFTFYPGYDIQLSEQVIEDLRIGDEKDVQVWSVVTMKEDIHSATMNLLAPVIINTKEVNGRQVILQNTKYVTKHPLVAGQSELQSSQTAASKESSGVTTTDGDGE</sequence>
<dbReference type="InterPro" id="IPR024046">
    <property type="entry name" value="Flagellar_assmbl_FliW_dom_sf"/>
</dbReference>
<dbReference type="PANTHER" id="PTHR39190">
    <property type="entry name" value="FLAGELLAR ASSEMBLY FACTOR FLIW"/>
    <property type="match status" value="1"/>
</dbReference>
<keyword evidence="6" id="KW-0969">Cilium</keyword>
<dbReference type="RefSeq" id="WP_232185306.1">
    <property type="nucleotide sequence ID" value="NZ_JAIOAP010000004.1"/>
</dbReference>
<dbReference type="Proteomes" id="UP001493487">
    <property type="component" value="Unassembled WGS sequence"/>
</dbReference>
<dbReference type="PANTHER" id="PTHR39190:SF1">
    <property type="entry name" value="FLAGELLAR ASSEMBLY FACTOR FLIW"/>
    <property type="match status" value="1"/>
</dbReference>
<keyword evidence="3 4" id="KW-0810">Translation regulation</keyword>
<evidence type="ECO:0000313" key="6">
    <source>
        <dbReference type="EMBL" id="MEQ4482019.1"/>
    </source>
</evidence>
<dbReference type="InterPro" id="IPR003775">
    <property type="entry name" value="Flagellar_assembly_factor_FliW"/>
</dbReference>
<dbReference type="HAMAP" id="MF_01185">
    <property type="entry name" value="FliW"/>
    <property type="match status" value="1"/>
</dbReference>
<protein>
    <recommendedName>
        <fullName evidence="4">Flagellar assembly factor FliW</fullName>
    </recommendedName>
</protein>
<gene>
    <name evidence="4 6" type="primary">fliW</name>
    <name evidence="6" type="ORF">QJS35_06390</name>
</gene>
<evidence type="ECO:0000313" key="7">
    <source>
        <dbReference type="Proteomes" id="UP001493487"/>
    </source>
</evidence>
<keyword evidence="1 4" id="KW-0963">Cytoplasm</keyword>
<keyword evidence="4" id="KW-0143">Chaperone</keyword>